<sequence length="232" mass="25828">MTSTGLQPSKSHHSSLFSVFHRRKRQSATPVVPQSTTNLADFDKKDKPPPGPRSKQKNKKNNIDLIDGMKTSQSQTLVPKEKAKKKKKESLAKGKAFSADCINELDPEYLTEALMAIGDNQPVVARSTPKHAVIRNSEKKAEHRQRKDCLFQPEVYEKMLSDSLAVCDLLTSHLDECISTVRSRSPVLERKLINSPVPGFDSLPHPGSPLPAHSGPYLLQTKPPKDRIPPIR</sequence>
<feature type="compositionally biased region" description="Basic and acidic residues" evidence="1">
    <location>
        <begin position="223"/>
        <end position="232"/>
    </location>
</feature>
<evidence type="ECO:0000313" key="3">
    <source>
        <dbReference type="Proteomes" id="UP000614601"/>
    </source>
</evidence>
<organism evidence="2 3">
    <name type="scientific">Bursaphelenchus okinawaensis</name>
    <dbReference type="NCBI Taxonomy" id="465554"/>
    <lineage>
        <taxon>Eukaryota</taxon>
        <taxon>Metazoa</taxon>
        <taxon>Ecdysozoa</taxon>
        <taxon>Nematoda</taxon>
        <taxon>Chromadorea</taxon>
        <taxon>Rhabditida</taxon>
        <taxon>Tylenchina</taxon>
        <taxon>Tylenchomorpha</taxon>
        <taxon>Aphelenchoidea</taxon>
        <taxon>Aphelenchoididae</taxon>
        <taxon>Bursaphelenchus</taxon>
    </lineage>
</organism>
<feature type="compositionally biased region" description="Polar residues" evidence="1">
    <location>
        <begin position="27"/>
        <end position="39"/>
    </location>
</feature>
<comment type="caution">
    <text evidence="2">The sequence shown here is derived from an EMBL/GenBank/DDBJ whole genome shotgun (WGS) entry which is preliminary data.</text>
</comment>
<dbReference type="EMBL" id="CAJFCW020000006">
    <property type="protein sequence ID" value="CAG9125655.1"/>
    <property type="molecule type" value="Genomic_DNA"/>
</dbReference>
<dbReference type="Proteomes" id="UP000614601">
    <property type="component" value="Unassembled WGS sequence"/>
</dbReference>
<feature type="compositionally biased region" description="Polar residues" evidence="1">
    <location>
        <begin position="1"/>
        <end position="17"/>
    </location>
</feature>
<reference evidence="2" key="1">
    <citation type="submission" date="2020-09" db="EMBL/GenBank/DDBJ databases">
        <authorList>
            <person name="Kikuchi T."/>
        </authorList>
    </citation>
    <scope>NUCLEOTIDE SEQUENCE</scope>
    <source>
        <strain evidence="2">SH1</strain>
    </source>
</reference>
<evidence type="ECO:0000313" key="2">
    <source>
        <dbReference type="EMBL" id="CAD5229061.1"/>
    </source>
</evidence>
<proteinExistence type="predicted"/>
<evidence type="ECO:0000256" key="1">
    <source>
        <dbReference type="SAM" id="MobiDB-lite"/>
    </source>
</evidence>
<accession>A0A811LKP3</accession>
<feature type="region of interest" description="Disordered" evidence="1">
    <location>
        <begin position="199"/>
        <end position="232"/>
    </location>
</feature>
<dbReference type="EMBL" id="CAJFDH010000006">
    <property type="protein sequence ID" value="CAD5229061.1"/>
    <property type="molecule type" value="Genomic_DNA"/>
</dbReference>
<keyword evidence="3" id="KW-1185">Reference proteome</keyword>
<dbReference type="Proteomes" id="UP000783686">
    <property type="component" value="Unassembled WGS sequence"/>
</dbReference>
<feature type="region of interest" description="Disordered" evidence="1">
    <location>
        <begin position="1"/>
        <end position="90"/>
    </location>
</feature>
<dbReference type="OrthoDB" id="5912142at2759"/>
<protein>
    <submittedName>
        <fullName evidence="2">Uncharacterized protein</fullName>
    </submittedName>
</protein>
<gene>
    <name evidence="2" type="ORF">BOKJ2_LOCUS13120</name>
</gene>
<dbReference type="AlphaFoldDB" id="A0A811LKP3"/>
<name>A0A811LKP3_9BILA</name>